<comment type="caution">
    <text evidence="1">The sequence shown here is derived from an EMBL/GenBank/DDBJ whole genome shotgun (WGS) entry which is preliminary data.</text>
</comment>
<proteinExistence type="predicted"/>
<dbReference type="Pfam" id="PF10269">
    <property type="entry name" value="Tmemb_185A"/>
    <property type="match status" value="1"/>
</dbReference>
<dbReference type="AlphaFoldDB" id="A0AAD6PY22"/>
<gene>
    <name evidence="1" type="ORF">NC653_034666</name>
</gene>
<sequence>MKVMWVHLAGGTIAECFAFLVCTKWSNPVIHRNSQTIEVTSSSEENQQQDRMCGLQDIGGHIMKIPLIGFQVLLCMHLEGTPAGARYIPLLVLFSPLFLLQGAGVLFSASKLAETLVLLLRSEAGTEDILHFPQELMTAWGSCTMVPGYWDGGQLMREVKRNRPDCTTWVWRLQAALGEQTEITKYSSRSLKDFKMKKFYAGCALRERSVWFCSRVDIVSFAAPAVRGVKNVQFVVSLLRSAYLYMMFSFQRFVIWMMNWSVQITYNSFSREVLFTADQNFYFCAFCLFKLT</sequence>
<evidence type="ECO:0000313" key="1">
    <source>
        <dbReference type="EMBL" id="KAJ6970163.1"/>
    </source>
</evidence>
<dbReference type="Proteomes" id="UP001164929">
    <property type="component" value="Chromosome 15"/>
</dbReference>
<reference evidence="1" key="1">
    <citation type="journal article" date="2023" name="Mol. Ecol. Resour.">
        <title>Chromosome-level genome assembly of a triploid poplar Populus alba 'Berolinensis'.</title>
        <authorList>
            <person name="Chen S."/>
            <person name="Yu Y."/>
            <person name="Wang X."/>
            <person name="Wang S."/>
            <person name="Zhang T."/>
            <person name="Zhou Y."/>
            <person name="He R."/>
            <person name="Meng N."/>
            <person name="Wang Y."/>
            <person name="Liu W."/>
            <person name="Liu Z."/>
            <person name="Liu J."/>
            <person name="Guo Q."/>
            <person name="Huang H."/>
            <person name="Sederoff R.R."/>
            <person name="Wang G."/>
            <person name="Qu G."/>
            <person name="Chen S."/>
        </authorList>
    </citation>
    <scope>NUCLEOTIDE SEQUENCE</scope>
    <source>
        <strain evidence="1">SC-2020</strain>
    </source>
</reference>
<accession>A0AAD6PY22</accession>
<dbReference type="InterPro" id="IPR019396">
    <property type="entry name" value="TM_Fragile-X-F-assoc"/>
</dbReference>
<name>A0AAD6PY22_9ROSI</name>
<dbReference type="PANTHER" id="PTHR46859:SF3">
    <property type="entry name" value="RING-TYPE DOMAIN-CONTAINING PROTEIN"/>
    <property type="match status" value="1"/>
</dbReference>
<keyword evidence="2" id="KW-1185">Reference proteome</keyword>
<dbReference type="PANTHER" id="PTHR46859">
    <property type="entry name" value="TRANSMEMBRANE FRAGILE-X-F-ASSOCIATED PROTEIN"/>
    <property type="match status" value="1"/>
</dbReference>
<evidence type="ECO:0000313" key="2">
    <source>
        <dbReference type="Proteomes" id="UP001164929"/>
    </source>
</evidence>
<organism evidence="1 2">
    <name type="scientific">Populus alba x Populus x berolinensis</name>
    <dbReference type="NCBI Taxonomy" id="444605"/>
    <lineage>
        <taxon>Eukaryota</taxon>
        <taxon>Viridiplantae</taxon>
        <taxon>Streptophyta</taxon>
        <taxon>Embryophyta</taxon>
        <taxon>Tracheophyta</taxon>
        <taxon>Spermatophyta</taxon>
        <taxon>Magnoliopsida</taxon>
        <taxon>eudicotyledons</taxon>
        <taxon>Gunneridae</taxon>
        <taxon>Pentapetalae</taxon>
        <taxon>rosids</taxon>
        <taxon>fabids</taxon>
        <taxon>Malpighiales</taxon>
        <taxon>Salicaceae</taxon>
        <taxon>Saliceae</taxon>
        <taxon>Populus</taxon>
    </lineage>
</organism>
<protein>
    <submittedName>
        <fullName evidence="1">Uncharacterized protein</fullName>
    </submittedName>
</protein>
<dbReference type="EMBL" id="JAQIZT010000015">
    <property type="protein sequence ID" value="KAJ6970163.1"/>
    <property type="molecule type" value="Genomic_DNA"/>
</dbReference>